<dbReference type="InterPro" id="IPR000182">
    <property type="entry name" value="GNAT_dom"/>
</dbReference>
<protein>
    <submittedName>
        <fullName evidence="4">Acetyltransferase, GNAT family</fullName>
    </submittedName>
</protein>
<dbReference type="SUPFAM" id="SSF55729">
    <property type="entry name" value="Acyl-CoA N-acyltransferases (Nat)"/>
    <property type="match status" value="1"/>
</dbReference>
<evidence type="ECO:0000256" key="2">
    <source>
        <dbReference type="ARBA" id="ARBA00023315"/>
    </source>
</evidence>
<dbReference type="Gene3D" id="3.40.630.30">
    <property type="match status" value="1"/>
</dbReference>
<evidence type="ECO:0000259" key="3">
    <source>
        <dbReference type="PROSITE" id="PS51186"/>
    </source>
</evidence>
<feature type="domain" description="N-acetyltransferase" evidence="3">
    <location>
        <begin position="4"/>
        <end position="160"/>
    </location>
</feature>
<evidence type="ECO:0000313" key="5">
    <source>
        <dbReference type="Proteomes" id="UP000503447"/>
    </source>
</evidence>
<evidence type="ECO:0000313" key="4">
    <source>
        <dbReference type="EMBL" id="QJW97988.1"/>
    </source>
</evidence>
<dbReference type="PANTHER" id="PTHR43072:SF23">
    <property type="entry name" value="UPF0039 PROTEIN C11D3.02C"/>
    <property type="match status" value="1"/>
</dbReference>
<organism evidence="4 5">
    <name type="scientific">Frigoriglobus tundricola</name>
    <dbReference type="NCBI Taxonomy" id="2774151"/>
    <lineage>
        <taxon>Bacteria</taxon>
        <taxon>Pseudomonadati</taxon>
        <taxon>Planctomycetota</taxon>
        <taxon>Planctomycetia</taxon>
        <taxon>Gemmatales</taxon>
        <taxon>Gemmataceae</taxon>
        <taxon>Frigoriglobus</taxon>
    </lineage>
</organism>
<dbReference type="Pfam" id="PF00583">
    <property type="entry name" value="Acetyltransf_1"/>
    <property type="match status" value="1"/>
</dbReference>
<dbReference type="InterPro" id="IPR016181">
    <property type="entry name" value="Acyl_CoA_acyltransferase"/>
</dbReference>
<evidence type="ECO:0000256" key="1">
    <source>
        <dbReference type="ARBA" id="ARBA00022679"/>
    </source>
</evidence>
<name>A0A6M5YVM0_9BACT</name>
<dbReference type="AlphaFoldDB" id="A0A6M5YVM0"/>
<reference evidence="5" key="1">
    <citation type="submission" date="2020-05" db="EMBL/GenBank/DDBJ databases">
        <title>Frigoriglobus tundricola gen. nov., sp. nov., a psychrotolerant cellulolytic planctomycete of the family Gemmataceae with two divergent copies of 16S rRNA gene.</title>
        <authorList>
            <person name="Kulichevskaya I.S."/>
            <person name="Ivanova A.A."/>
            <person name="Naumoff D.G."/>
            <person name="Beletsky A.V."/>
            <person name="Rijpstra W.I.C."/>
            <person name="Sinninghe Damste J.S."/>
            <person name="Mardanov A.V."/>
            <person name="Ravin N.V."/>
            <person name="Dedysh S.N."/>
        </authorList>
    </citation>
    <scope>NUCLEOTIDE SEQUENCE [LARGE SCALE GENOMIC DNA]</scope>
    <source>
        <strain evidence="5">PL17</strain>
    </source>
</reference>
<keyword evidence="2" id="KW-0012">Acyltransferase</keyword>
<dbReference type="EMBL" id="CP053452">
    <property type="protein sequence ID" value="QJW97988.1"/>
    <property type="molecule type" value="Genomic_DNA"/>
</dbReference>
<dbReference type="Proteomes" id="UP000503447">
    <property type="component" value="Chromosome"/>
</dbReference>
<keyword evidence="5" id="KW-1185">Reference proteome</keyword>
<dbReference type="PANTHER" id="PTHR43072">
    <property type="entry name" value="N-ACETYLTRANSFERASE"/>
    <property type="match status" value="1"/>
</dbReference>
<dbReference type="RefSeq" id="WP_171473262.1">
    <property type="nucleotide sequence ID" value="NZ_CP053452.2"/>
</dbReference>
<proteinExistence type="predicted"/>
<gene>
    <name evidence="4" type="ORF">FTUN_5568</name>
</gene>
<dbReference type="CDD" id="cd04301">
    <property type="entry name" value="NAT_SF"/>
    <property type="match status" value="1"/>
</dbReference>
<accession>A0A6M5YVM0</accession>
<dbReference type="GO" id="GO:0016747">
    <property type="term" value="F:acyltransferase activity, transferring groups other than amino-acyl groups"/>
    <property type="evidence" value="ECO:0007669"/>
    <property type="project" value="InterPro"/>
</dbReference>
<sequence>MPAFTIRPATANDLDAVRAIFNYYVTHSTCTFQIAPETAEERLAWFRGRTECHPVTVAEAGGEIIGWAALSPWKSRCAYAGSAEASVYVHHAHHRRGVGKALLLDLITRARAAGLHTIIGGTTTDQSASLALQLALGFESVGTFREVGYKFDRWLDVTYTQLMLTGAPVPACPSRTA</sequence>
<keyword evidence="1 4" id="KW-0808">Transferase</keyword>
<dbReference type="KEGG" id="ftj:FTUN_5568"/>
<dbReference type="PROSITE" id="PS51186">
    <property type="entry name" value="GNAT"/>
    <property type="match status" value="1"/>
</dbReference>